<feature type="transmembrane region" description="Helical" evidence="8">
    <location>
        <begin position="222"/>
        <end position="246"/>
    </location>
</feature>
<evidence type="ECO:0000256" key="6">
    <source>
        <dbReference type="ARBA" id="ARBA00023136"/>
    </source>
</evidence>
<dbReference type="GO" id="GO:0016758">
    <property type="term" value="F:hexosyltransferase activity"/>
    <property type="evidence" value="ECO:0007669"/>
    <property type="project" value="InterPro"/>
</dbReference>
<dbReference type="InterPro" id="IPR018584">
    <property type="entry name" value="GT87"/>
</dbReference>
<evidence type="ECO:0000256" key="2">
    <source>
        <dbReference type="ARBA" id="ARBA00022475"/>
    </source>
</evidence>
<sequence>MRASSSLSALGQDLRDLLTSDARLFRLARLASLWMVPLTLGLVAVVFGTGPVPRRNWLGDILGNDLTQVWVAGQAALRGAAAESYDLPRHLANLSAAFGPDCRFAWHYPPLFLLPAAAIALLPPQAAFLAWSLASVSLFAVALHRVGGRAAMLIGLAHPLVFCNLTYGQNGLFTAAFLTLGAVLVDRRPLVAGLCFGLVAYKPQLAALAPCLLVATGRWRCLAACLATVAALCLAALAAFGTTPWLGFLGTLGETNRIILQNAAAGLDLNASAFGAVRLVGGPMAAAWALQIAVSIAALALAWRIWATCPDPRLRAATLLAAAPMLSPYVPVYDLAPLVPAIALLVVVAHRAGGLHGPERWLLIATPLTAMMRLGMDATGFPFGLLFALATFGCILARALPRRSGRPALRTA</sequence>
<dbReference type="GO" id="GO:0005886">
    <property type="term" value="C:plasma membrane"/>
    <property type="evidence" value="ECO:0007669"/>
    <property type="project" value="UniProtKB-SubCell"/>
</dbReference>
<reference evidence="9 10" key="1">
    <citation type="submission" date="2019-06" db="EMBL/GenBank/DDBJ databases">
        <authorList>
            <person name="Rodrigo-Torres L."/>
            <person name="Arahal R. D."/>
            <person name="Lucena T."/>
        </authorList>
    </citation>
    <scope>NUCLEOTIDE SEQUENCE [LARGE SCALE GENOMIC DNA]</scope>
    <source>
        <strain evidence="9 10">SB0023/3</strain>
    </source>
</reference>
<feature type="transmembrane region" description="Helical" evidence="8">
    <location>
        <begin position="326"/>
        <end position="348"/>
    </location>
</feature>
<feature type="transmembrane region" description="Helical" evidence="8">
    <location>
        <begin position="190"/>
        <end position="215"/>
    </location>
</feature>
<evidence type="ECO:0000256" key="4">
    <source>
        <dbReference type="ARBA" id="ARBA00022692"/>
    </source>
</evidence>
<dbReference type="RefSeq" id="WP_244612844.1">
    <property type="nucleotide sequence ID" value="NZ_CABFPH010000087.1"/>
</dbReference>
<name>A0A509EI21_9HYPH</name>
<evidence type="ECO:0000313" key="9">
    <source>
        <dbReference type="EMBL" id="VUD73810.1"/>
    </source>
</evidence>
<organism evidence="9 10">
    <name type="scientific">Methylobacterium symbioticum</name>
    <dbReference type="NCBI Taxonomy" id="2584084"/>
    <lineage>
        <taxon>Bacteria</taxon>
        <taxon>Pseudomonadati</taxon>
        <taxon>Pseudomonadota</taxon>
        <taxon>Alphaproteobacteria</taxon>
        <taxon>Hyphomicrobiales</taxon>
        <taxon>Methylobacteriaceae</taxon>
        <taxon>Methylobacterium</taxon>
    </lineage>
</organism>
<dbReference type="AlphaFoldDB" id="A0A509EI21"/>
<keyword evidence="6 8" id="KW-0472">Membrane</keyword>
<evidence type="ECO:0000256" key="1">
    <source>
        <dbReference type="ARBA" id="ARBA00004651"/>
    </source>
</evidence>
<proteinExistence type="inferred from homology"/>
<comment type="similarity">
    <text evidence="7">Belongs to the glycosyltransferase 87 family.</text>
</comment>
<keyword evidence="5 8" id="KW-1133">Transmembrane helix</keyword>
<accession>A0A509EI21</accession>
<evidence type="ECO:0000256" key="5">
    <source>
        <dbReference type="ARBA" id="ARBA00022989"/>
    </source>
</evidence>
<feature type="transmembrane region" description="Helical" evidence="8">
    <location>
        <begin position="27"/>
        <end position="47"/>
    </location>
</feature>
<gene>
    <name evidence="9" type="ORF">MET9862_04430</name>
</gene>
<feature type="transmembrane region" description="Helical" evidence="8">
    <location>
        <begin position="128"/>
        <end position="148"/>
    </location>
</feature>
<keyword evidence="4 8" id="KW-0812">Transmembrane</keyword>
<feature type="transmembrane region" description="Helical" evidence="8">
    <location>
        <begin position="382"/>
        <end position="400"/>
    </location>
</feature>
<dbReference type="Proteomes" id="UP000410984">
    <property type="component" value="Unassembled WGS sequence"/>
</dbReference>
<keyword evidence="3" id="KW-0808">Transferase</keyword>
<evidence type="ECO:0000256" key="7">
    <source>
        <dbReference type="ARBA" id="ARBA00024033"/>
    </source>
</evidence>
<comment type="subcellular location">
    <subcellularLocation>
        <location evidence="1">Cell membrane</location>
        <topology evidence="1">Multi-pass membrane protein</topology>
    </subcellularLocation>
</comment>
<evidence type="ECO:0000313" key="10">
    <source>
        <dbReference type="Proteomes" id="UP000410984"/>
    </source>
</evidence>
<evidence type="ECO:0000256" key="8">
    <source>
        <dbReference type="SAM" id="Phobius"/>
    </source>
</evidence>
<feature type="transmembrane region" description="Helical" evidence="8">
    <location>
        <begin position="287"/>
        <end position="306"/>
    </location>
</feature>
<dbReference type="EMBL" id="CABFPH010000087">
    <property type="protein sequence ID" value="VUD73810.1"/>
    <property type="molecule type" value="Genomic_DNA"/>
</dbReference>
<keyword evidence="10" id="KW-1185">Reference proteome</keyword>
<evidence type="ECO:0008006" key="11">
    <source>
        <dbReference type="Google" id="ProtNLM"/>
    </source>
</evidence>
<evidence type="ECO:0000256" key="3">
    <source>
        <dbReference type="ARBA" id="ARBA00022679"/>
    </source>
</evidence>
<feature type="transmembrane region" description="Helical" evidence="8">
    <location>
        <begin position="160"/>
        <end position="184"/>
    </location>
</feature>
<keyword evidence="2" id="KW-1003">Cell membrane</keyword>
<protein>
    <recommendedName>
        <fullName evidence="11">DUF2029 domain-containing protein</fullName>
    </recommendedName>
</protein>
<dbReference type="Pfam" id="PF09594">
    <property type="entry name" value="GT87"/>
    <property type="match status" value="1"/>
</dbReference>